<evidence type="ECO:0000256" key="1">
    <source>
        <dbReference type="SAM" id="SignalP"/>
    </source>
</evidence>
<evidence type="ECO:0000313" key="3">
    <source>
        <dbReference type="EMBL" id="MYN19995.1"/>
    </source>
</evidence>
<dbReference type="EMBL" id="WWCV01000060">
    <property type="protein sequence ID" value="MYN19995.1"/>
    <property type="molecule type" value="Genomic_DNA"/>
</dbReference>
<dbReference type="AlphaFoldDB" id="A0A845HR66"/>
<feature type="signal peptide" evidence="1">
    <location>
        <begin position="1"/>
        <end position="21"/>
    </location>
</feature>
<dbReference type="InterPro" id="IPR013424">
    <property type="entry name" value="Ice-binding_C"/>
</dbReference>
<accession>A0A845HR66</accession>
<proteinExistence type="predicted"/>
<feature type="chain" id="PRO_5032347836" evidence="1">
    <location>
        <begin position="22"/>
        <end position="219"/>
    </location>
</feature>
<comment type="caution">
    <text evidence="3">The sequence shown here is derived from an EMBL/GenBank/DDBJ whole genome shotgun (WGS) entry which is preliminary data.</text>
</comment>
<feature type="domain" description="Ice-binding protein C-terminal" evidence="2">
    <location>
        <begin position="191"/>
        <end position="216"/>
    </location>
</feature>
<gene>
    <name evidence="3" type="ORF">GTP81_24945</name>
</gene>
<dbReference type="Pfam" id="PF07589">
    <property type="entry name" value="PEP-CTERM"/>
    <property type="match status" value="1"/>
</dbReference>
<reference evidence="3 4" key="1">
    <citation type="submission" date="2019-12" db="EMBL/GenBank/DDBJ databases">
        <title>Novel species isolated from a subtropical stream in China.</title>
        <authorList>
            <person name="Lu H."/>
        </authorList>
    </citation>
    <scope>NUCLEOTIDE SEQUENCE [LARGE SCALE GENOMIC DNA]</scope>
    <source>
        <strain evidence="3 4">FT107W</strain>
    </source>
</reference>
<evidence type="ECO:0000313" key="4">
    <source>
        <dbReference type="Proteomes" id="UP000484875"/>
    </source>
</evidence>
<protein>
    <submittedName>
        <fullName evidence="3">PEP-CTERM sorting domain-containing protein</fullName>
    </submittedName>
</protein>
<evidence type="ECO:0000259" key="2">
    <source>
        <dbReference type="Pfam" id="PF07589"/>
    </source>
</evidence>
<keyword evidence="1" id="KW-0732">Signal</keyword>
<organism evidence="3 4">
    <name type="scientific">Duganella vulcania</name>
    <dbReference type="NCBI Taxonomy" id="2692166"/>
    <lineage>
        <taxon>Bacteria</taxon>
        <taxon>Pseudomonadati</taxon>
        <taxon>Pseudomonadota</taxon>
        <taxon>Betaproteobacteria</taxon>
        <taxon>Burkholderiales</taxon>
        <taxon>Oxalobacteraceae</taxon>
        <taxon>Telluria group</taxon>
        <taxon>Duganella</taxon>
    </lineage>
</organism>
<dbReference type="Proteomes" id="UP000484875">
    <property type="component" value="Unassembled WGS sequence"/>
</dbReference>
<sequence>MKKIMKAAWTLALAAPLAASAATPTVSWTAWVNAGSGSLTQDAQTIAVTYTGDTIGLDYSSNIYDVPSSFTNAEVTNTPGSNGTILMMGGNATVNHFHFSQAVVDPYIDVFSVGQSGVPVSFVFQNGSLTILSQGAGHWGGGALLSSGLTVTGYEGNGLLKFSGTYTDISFITPNSEYYYGATVGAAITSPVPEPGSYAMLAAGLGLLGAVVSRRKAAS</sequence>
<keyword evidence="4" id="KW-1185">Reference proteome</keyword>
<dbReference type="NCBIfam" id="TIGR02595">
    <property type="entry name" value="PEP_CTERM"/>
    <property type="match status" value="1"/>
</dbReference>
<name>A0A845HR66_9BURK</name>
<dbReference type="RefSeq" id="WP_161092374.1">
    <property type="nucleotide sequence ID" value="NZ_WWCV01000060.1"/>
</dbReference>